<reference evidence="1" key="1">
    <citation type="submission" date="2022-08" db="EMBL/GenBank/DDBJ databases">
        <authorList>
            <person name="Kallberg Y."/>
            <person name="Tangrot J."/>
            <person name="Rosling A."/>
        </authorList>
    </citation>
    <scope>NUCLEOTIDE SEQUENCE</scope>
    <source>
        <strain evidence="1">Wild A</strain>
    </source>
</reference>
<keyword evidence="2" id="KW-1185">Reference proteome</keyword>
<accession>A0A9W4SWD9</accession>
<protein>
    <submittedName>
        <fullName evidence="1">1009_t:CDS:1</fullName>
    </submittedName>
</protein>
<evidence type="ECO:0000313" key="1">
    <source>
        <dbReference type="EMBL" id="CAI2183842.1"/>
    </source>
</evidence>
<dbReference type="EMBL" id="CAMKVN010003143">
    <property type="protein sequence ID" value="CAI2183842.1"/>
    <property type="molecule type" value="Genomic_DNA"/>
</dbReference>
<comment type="caution">
    <text evidence="1">The sequence shown here is derived from an EMBL/GenBank/DDBJ whole genome shotgun (WGS) entry which is preliminary data.</text>
</comment>
<organism evidence="1 2">
    <name type="scientific">Funneliformis geosporum</name>
    <dbReference type="NCBI Taxonomy" id="1117311"/>
    <lineage>
        <taxon>Eukaryota</taxon>
        <taxon>Fungi</taxon>
        <taxon>Fungi incertae sedis</taxon>
        <taxon>Mucoromycota</taxon>
        <taxon>Glomeromycotina</taxon>
        <taxon>Glomeromycetes</taxon>
        <taxon>Glomerales</taxon>
        <taxon>Glomeraceae</taxon>
        <taxon>Funneliformis</taxon>
    </lineage>
</organism>
<gene>
    <name evidence="1" type="ORF">FWILDA_LOCUS11281</name>
</gene>
<dbReference type="Proteomes" id="UP001153678">
    <property type="component" value="Unassembled WGS sequence"/>
</dbReference>
<feature type="non-terminal residue" evidence="1">
    <location>
        <position position="43"/>
    </location>
</feature>
<dbReference type="AlphaFoldDB" id="A0A9W4SWD9"/>
<sequence>TTSSKTHFDAKKYKMSRTNDYSNVIRTLYLFDEEIYDSLGKKF</sequence>
<proteinExistence type="predicted"/>
<name>A0A9W4SWD9_9GLOM</name>
<evidence type="ECO:0000313" key="2">
    <source>
        <dbReference type="Proteomes" id="UP001153678"/>
    </source>
</evidence>